<feature type="transmembrane region" description="Helical" evidence="7">
    <location>
        <begin position="64"/>
        <end position="84"/>
    </location>
</feature>
<sequence>MAIRNILLLSQLTGYIIALILSLCITIPMSLHQDEFKGHCLLFSTGEWQESDGQFVVKWASQAFCNYIIFVGVILFVSSAFQIYRMSVFVYKGTDSSFLSAFLDVIGCLALCFMTIVASLIVTLGFTQWCNEMIRRFPSCDLAAGNAIDKQDGIDTTGFYIEIGVAQFAVWGSWATWVGLSVFSILKLCRYHQLENIKVSMYRERQKLINESAGTSSLDRGGNLDEGGPSQREDLSSGDYNYGNKNM</sequence>
<dbReference type="InterPro" id="IPR059010">
    <property type="entry name" value="TMEM179-179B"/>
</dbReference>
<comment type="subcellular location">
    <subcellularLocation>
        <location evidence="1">Membrane</location>
        <topology evidence="1">Multi-pass membrane protein</topology>
    </subcellularLocation>
</comment>
<protein>
    <recommendedName>
        <fullName evidence="10">Transmembrane protein 179</fullName>
    </recommendedName>
</protein>
<feature type="transmembrane region" description="Helical" evidence="7">
    <location>
        <begin position="6"/>
        <end position="27"/>
    </location>
</feature>
<evidence type="ECO:0000313" key="9">
    <source>
        <dbReference type="Proteomes" id="UP001372834"/>
    </source>
</evidence>
<name>A0AAN8P6A2_POLSC</name>
<dbReference type="Proteomes" id="UP001372834">
    <property type="component" value="Unassembled WGS sequence"/>
</dbReference>
<comment type="caution">
    <text evidence="8">The sequence shown here is derived from an EMBL/GenBank/DDBJ whole genome shotgun (WGS) entry which is preliminary data.</text>
</comment>
<evidence type="ECO:0008006" key="10">
    <source>
        <dbReference type="Google" id="ProtNLM"/>
    </source>
</evidence>
<evidence type="ECO:0000256" key="6">
    <source>
        <dbReference type="SAM" id="MobiDB-lite"/>
    </source>
</evidence>
<proteinExistence type="inferred from homology"/>
<evidence type="ECO:0000256" key="4">
    <source>
        <dbReference type="ARBA" id="ARBA00023136"/>
    </source>
</evidence>
<evidence type="ECO:0000256" key="7">
    <source>
        <dbReference type="SAM" id="Phobius"/>
    </source>
</evidence>
<organism evidence="8 9">
    <name type="scientific">Polyplax serrata</name>
    <name type="common">Common mouse louse</name>
    <dbReference type="NCBI Taxonomy" id="468196"/>
    <lineage>
        <taxon>Eukaryota</taxon>
        <taxon>Metazoa</taxon>
        <taxon>Ecdysozoa</taxon>
        <taxon>Arthropoda</taxon>
        <taxon>Hexapoda</taxon>
        <taxon>Insecta</taxon>
        <taxon>Pterygota</taxon>
        <taxon>Neoptera</taxon>
        <taxon>Paraneoptera</taxon>
        <taxon>Psocodea</taxon>
        <taxon>Troctomorpha</taxon>
        <taxon>Phthiraptera</taxon>
        <taxon>Anoplura</taxon>
        <taxon>Polyplacidae</taxon>
        <taxon>Polyplax</taxon>
    </lineage>
</organism>
<reference evidence="8 9" key="1">
    <citation type="submission" date="2023-10" db="EMBL/GenBank/DDBJ databases">
        <title>Genomes of two closely related lineages of the louse Polyplax serrata with different host specificities.</title>
        <authorList>
            <person name="Martinu J."/>
            <person name="Tarabai H."/>
            <person name="Stefka J."/>
            <person name="Hypsa V."/>
        </authorList>
    </citation>
    <scope>NUCLEOTIDE SEQUENCE [LARGE SCALE GENOMIC DNA]</scope>
    <source>
        <strain evidence="8">HR10_N</strain>
    </source>
</reference>
<evidence type="ECO:0000256" key="2">
    <source>
        <dbReference type="ARBA" id="ARBA00022692"/>
    </source>
</evidence>
<dbReference type="InterPro" id="IPR029673">
    <property type="entry name" value="TMEM179"/>
</dbReference>
<dbReference type="PANTHER" id="PTHR31872">
    <property type="entry name" value="TRANSMEMBRANE PROTEIN 179"/>
    <property type="match status" value="1"/>
</dbReference>
<gene>
    <name evidence="8" type="ORF">RUM43_007853</name>
</gene>
<dbReference type="EMBL" id="JAWJWE010000003">
    <property type="protein sequence ID" value="KAK6639580.1"/>
    <property type="molecule type" value="Genomic_DNA"/>
</dbReference>
<dbReference type="AlphaFoldDB" id="A0AAN8P6A2"/>
<dbReference type="PANTHER" id="PTHR31872:SF4">
    <property type="entry name" value="TRANSMEMBRANE PROTEIN 179"/>
    <property type="match status" value="1"/>
</dbReference>
<accession>A0AAN8P6A2</accession>
<evidence type="ECO:0000256" key="1">
    <source>
        <dbReference type="ARBA" id="ARBA00004141"/>
    </source>
</evidence>
<comment type="similarity">
    <text evidence="5">Belongs to the TMEM179 family.</text>
</comment>
<dbReference type="Pfam" id="PF26158">
    <property type="entry name" value="Claudin_TMEM179-179B"/>
    <property type="match status" value="1"/>
</dbReference>
<evidence type="ECO:0000313" key="8">
    <source>
        <dbReference type="EMBL" id="KAK6639580.1"/>
    </source>
</evidence>
<evidence type="ECO:0000256" key="5">
    <source>
        <dbReference type="ARBA" id="ARBA00093776"/>
    </source>
</evidence>
<evidence type="ECO:0000256" key="3">
    <source>
        <dbReference type="ARBA" id="ARBA00022989"/>
    </source>
</evidence>
<keyword evidence="2 7" id="KW-0812">Transmembrane</keyword>
<keyword evidence="3 7" id="KW-1133">Transmembrane helix</keyword>
<keyword evidence="4 7" id="KW-0472">Membrane</keyword>
<feature type="region of interest" description="Disordered" evidence="6">
    <location>
        <begin position="214"/>
        <end position="247"/>
    </location>
</feature>
<feature type="transmembrane region" description="Helical" evidence="7">
    <location>
        <begin position="96"/>
        <end position="126"/>
    </location>
</feature>